<keyword evidence="2" id="KW-1185">Reference proteome</keyword>
<accession>A0ABT2LLJ5</accession>
<organism evidence="1 2">
    <name type="scientific">Chelativorans salis</name>
    <dbReference type="NCBI Taxonomy" id="2978478"/>
    <lineage>
        <taxon>Bacteria</taxon>
        <taxon>Pseudomonadati</taxon>
        <taxon>Pseudomonadota</taxon>
        <taxon>Alphaproteobacteria</taxon>
        <taxon>Hyphomicrobiales</taxon>
        <taxon>Phyllobacteriaceae</taxon>
        <taxon>Chelativorans</taxon>
    </lineage>
</organism>
<dbReference type="PANTHER" id="PTHR34853">
    <property type="match status" value="1"/>
</dbReference>
<evidence type="ECO:0000313" key="2">
    <source>
        <dbReference type="Proteomes" id="UP001320831"/>
    </source>
</evidence>
<comment type="caution">
    <text evidence="1">The sequence shown here is derived from an EMBL/GenBank/DDBJ whole genome shotgun (WGS) entry which is preliminary data.</text>
</comment>
<dbReference type="PANTHER" id="PTHR34853:SF1">
    <property type="entry name" value="LIPASE 5"/>
    <property type="match status" value="1"/>
</dbReference>
<dbReference type="PIRSF" id="PIRSF029171">
    <property type="entry name" value="Esterase_LipA"/>
    <property type="match status" value="1"/>
</dbReference>
<proteinExistence type="predicted"/>
<dbReference type="Proteomes" id="UP001320831">
    <property type="component" value="Unassembled WGS sequence"/>
</dbReference>
<name>A0ABT2LLJ5_9HYPH</name>
<dbReference type="InterPro" id="IPR005152">
    <property type="entry name" value="Lipase_secreted"/>
</dbReference>
<gene>
    <name evidence="1" type="ORF">N5A92_09675</name>
</gene>
<protein>
    <submittedName>
        <fullName evidence="1">Lipase family protein</fullName>
    </submittedName>
</protein>
<dbReference type="SUPFAM" id="SSF53474">
    <property type="entry name" value="alpha/beta-Hydrolases"/>
    <property type="match status" value="1"/>
</dbReference>
<reference evidence="1 2" key="1">
    <citation type="submission" date="2022-09" db="EMBL/GenBank/DDBJ databases">
        <title>Chelativorans salina sp. nov., a novel slightly halophilic bacterium isolated from a saline lake sediment enrichment.</title>
        <authorList>
            <person name="Gao L."/>
            <person name="Fang B.-Z."/>
            <person name="Li W.-J."/>
        </authorList>
    </citation>
    <scope>NUCLEOTIDE SEQUENCE [LARGE SCALE GENOMIC DNA]</scope>
    <source>
        <strain evidence="1 2">EGI FJ00035</strain>
    </source>
</reference>
<dbReference type="RefSeq" id="WP_260902156.1">
    <property type="nucleotide sequence ID" value="NZ_JAOCZP010000002.1"/>
</dbReference>
<dbReference type="EMBL" id="JAOCZP010000002">
    <property type="protein sequence ID" value="MCT7375302.1"/>
    <property type="molecule type" value="Genomic_DNA"/>
</dbReference>
<sequence length="404" mass="42259">MRRIVNVRTGPLLGLYLAAFMLLTGGCAIEPGTPGPFYQVERSALAGAPGNIIRSEVFAGAPTGARAWRVVYRSTGLDGEPIAVSGVIVAPERPSDAPQKVVAWAHGTTGIVSRCAPSLRRGFFGSVPGLKAFLDRGYVVVATDYPGLGTPSPHPYLVGTSEGRAVLDSVRAAMRMPEVEASNEFAVWGHSQGGHAALYTGQLAASYAPDLKLAGVAAAAPATDLTQLLRDDIDSAPGRVLTAYALWSWNRVYGAPLDNLLDPSTGAAVDRIAEDCLEGLFQALLLRRHEKALEKDFIHGDLSDIEPWRSLLVNNSAGSAATGAPLFIAQGSADMLVRPRVTISYAHSACRAGTPVSFDWIEGGDHLAAATKGADKAADWIAGRLEGAAAPSDCDKLPTVAAPG</sequence>
<dbReference type="Gene3D" id="3.40.50.1820">
    <property type="entry name" value="alpha/beta hydrolase"/>
    <property type="match status" value="2"/>
</dbReference>
<dbReference type="Pfam" id="PF03583">
    <property type="entry name" value="LIP"/>
    <property type="match status" value="1"/>
</dbReference>
<dbReference type="PROSITE" id="PS51257">
    <property type="entry name" value="PROKAR_LIPOPROTEIN"/>
    <property type="match status" value="1"/>
</dbReference>
<evidence type="ECO:0000313" key="1">
    <source>
        <dbReference type="EMBL" id="MCT7375302.1"/>
    </source>
</evidence>
<dbReference type="InterPro" id="IPR029058">
    <property type="entry name" value="AB_hydrolase_fold"/>
</dbReference>